<dbReference type="GO" id="GO:0003713">
    <property type="term" value="F:transcription coactivator activity"/>
    <property type="evidence" value="ECO:0007669"/>
    <property type="project" value="TreeGrafter"/>
</dbReference>
<dbReference type="GO" id="GO:0005634">
    <property type="term" value="C:nucleus"/>
    <property type="evidence" value="ECO:0007669"/>
    <property type="project" value="TreeGrafter"/>
</dbReference>
<dbReference type="SUPFAM" id="SSF51735">
    <property type="entry name" value="NAD(P)-binding Rossmann-fold domains"/>
    <property type="match status" value="1"/>
</dbReference>
<proteinExistence type="predicted"/>
<evidence type="ECO:0000313" key="6">
    <source>
        <dbReference type="Proteomes" id="UP000676336"/>
    </source>
</evidence>
<dbReference type="GO" id="GO:0140297">
    <property type="term" value="F:DNA-binding transcription factor binding"/>
    <property type="evidence" value="ECO:0007669"/>
    <property type="project" value="TreeGrafter"/>
</dbReference>
<sequence>MAVSMRAKVFGFNVIFFDPYLSDGIEKVFGITRVFTLQDLLYRSDCVTLHCSLNEHNH</sequence>
<accession>A0A8S2WMC4</accession>
<dbReference type="AlphaFoldDB" id="A0A8S2WMC4"/>
<reference evidence="3" key="1">
    <citation type="submission" date="2021-02" db="EMBL/GenBank/DDBJ databases">
        <authorList>
            <person name="Nowell W R."/>
        </authorList>
    </citation>
    <scope>NUCLEOTIDE SEQUENCE</scope>
</reference>
<dbReference type="InterPro" id="IPR051638">
    <property type="entry name" value="CTBP_dehydrogenase"/>
</dbReference>
<protein>
    <recommendedName>
        <fullName evidence="1">D-isomer specific 2-hydroxyacid dehydrogenase NAD-binding domain-containing protein</fullName>
    </recommendedName>
</protein>
<dbReference type="Gene3D" id="3.40.50.720">
    <property type="entry name" value="NAD(P)-binding Rossmann-like Domain"/>
    <property type="match status" value="1"/>
</dbReference>
<evidence type="ECO:0000313" key="3">
    <source>
        <dbReference type="EMBL" id="CAF4450676.1"/>
    </source>
</evidence>
<feature type="domain" description="D-isomer specific 2-hydroxyacid dehydrogenase NAD-binding" evidence="1">
    <location>
        <begin position="2"/>
        <end position="58"/>
    </location>
</feature>
<dbReference type="Proteomes" id="UP000676336">
    <property type="component" value="Unassembled WGS sequence"/>
</dbReference>
<dbReference type="PANTHER" id="PTHR46029:SF7">
    <property type="entry name" value="C-TERMINAL-BINDING PROTEIN"/>
    <property type="match status" value="1"/>
</dbReference>
<evidence type="ECO:0000313" key="2">
    <source>
        <dbReference type="EMBL" id="CAF4449353.1"/>
    </source>
</evidence>
<dbReference type="EMBL" id="CAJOBJ010073658">
    <property type="protein sequence ID" value="CAF4471148.1"/>
    <property type="molecule type" value="Genomic_DNA"/>
</dbReference>
<comment type="caution">
    <text evidence="3">The sequence shown here is derived from an EMBL/GenBank/DDBJ whole genome shotgun (WGS) entry which is preliminary data.</text>
</comment>
<dbReference type="GO" id="GO:0003714">
    <property type="term" value="F:transcription corepressor activity"/>
    <property type="evidence" value="ECO:0007669"/>
    <property type="project" value="TreeGrafter"/>
</dbReference>
<dbReference type="PANTHER" id="PTHR46029">
    <property type="entry name" value="C-TERMINAL-BINDING PROTEIN"/>
    <property type="match status" value="1"/>
</dbReference>
<evidence type="ECO:0000313" key="5">
    <source>
        <dbReference type="EMBL" id="CAF4471148.1"/>
    </source>
</evidence>
<gene>
    <name evidence="4" type="ORF">GIL414_LOCUS33342</name>
    <name evidence="5" type="ORF">GIL414_LOCUS33349</name>
    <name evidence="2" type="ORF">SMN809_LOCUS32640</name>
    <name evidence="3" type="ORF">SMN809_LOCUS32700</name>
</gene>
<name>A0A8S2WMC4_9BILA</name>
<dbReference type="EMBL" id="CAJOBI010069303">
    <property type="protein sequence ID" value="CAF4450676.1"/>
    <property type="molecule type" value="Genomic_DNA"/>
</dbReference>
<dbReference type="InterPro" id="IPR036291">
    <property type="entry name" value="NAD(P)-bd_dom_sf"/>
</dbReference>
<evidence type="ECO:0000313" key="4">
    <source>
        <dbReference type="EMBL" id="CAF4471004.1"/>
    </source>
</evidence>
<dbReference type="Pfam" id="PF02826">
    <property type="entry name" value="2-Hacid_dh_C"/>
    <property type="match status" value="1"/>
</dbReference>
<evidence type="ECO:0000259" key="1">
    <source>
        <dbReference type="Pfam" id="PF02826"/>
    </source>
</evidence>
<dbReference type="EMBL" id="CAJOBJ010073632">
    <property type="protein sequence ID" value="CAF4471004.1"/>
    <property type="molecule type" value="Genomic_DNA"/>
</dbReference>
<dbReference type="InterPro" id="IPR006140">
    <property type="entry name" value="D-isomer_DH_NAD-bd"/>
</dbReference>
<dbReference type="GO" id="GO:0051287">
    <property type="term" value="F:NAD binding"/>
    <property type="evidence" value="ECO:0007669"/>
    <property type="project" value="InterPro"/>
</dbReference>
<dbReference type="Proteomes" id="UP000681720">
    <property type="component" value="Unassembled WGS sequence"/>
</dbReference>
<dbReference type="GO" id="GO:0001221">
    <property type="term" value="F:transcription coregulator binding"/>
    <property type="evidence" value="ECO:0007669"/>
    <property type="project" value="TreeGrafter"/>
</dbReference>
<dbReference type="GO" id="GO:0006357">
    <property type="term" value="P:regulation of transcription by RNA polymerase II"/>
    <property type="evidence" value="ECO:0007669"/>
    <property type="project" value="TreeGrafter"/>
</dbReference>
<organism evidence="3 6">
    <name type="scientific">Rotaria magnacalcarata</name>
    <dbReference type="NCBI Taxonomy" id="392030"/>
    <lineage>
        <taxon>Eukaryota</taxon>
        <taxon>Metazoa</taxon>
        <taxon>Spiralia</taxon>
        <taxon>Gnathifera</taxon>
        <taxon>Rotifera</taxon>
        <taxon>Eurotatoria</taxon>
        <taxon>Bdelloidea</taxon>
        <taxon>Philodinida</taxon>
        <taxon>Philodinidae</taxon>
        <taxon>Rotaria</taxon>
    </lineage>
</organism>
<dbReference type="EMBL" id="CAJOBI010069007">
    <property type="protein sequence ID" value="CAF4449353.1"/>
    <property type="molecule type" value="Genomic_DNA"/>
</dbReference>
<feature type="non-terminal residue" evidence="3">
    <location>
        <position position="1"/>
    </location>
</feature>